<keyword evidence="1 9" id="KW-0820">tRNA-binding</keyword>
<dbReference type="Gene3D" id="2.40.30.10">
    <property type="entry name" value="Translation factors"/>
    <property type="match status" value="1"/>
</dbReference>
<name>A0A1F4XWJ1_9BACT</name>
<dbReference type="Pfam" id="PF03054">
    <property type="entry name" value="tRNA_Me_trans"/>
    <property type="match status" value="1"/>
</dbReference>
<keyword evidence="7" id="KW-1015">Disulfide bond</keyword>
<dbReference type="AlphaFoldDB" id="A0A1F4XWJ1"/>
<keyword evidence="2 9" id="KW-0808">Transferase</keyword>
<feature type="domain" description="tRNA-specific 2-thiouridylase MnmA-like C-terminal" evidence="10">
    <location>
        <begin position="288"/>
        <end position="357"/>
    </location>
</feature>
<dbReference type="Gene3D" id="3.40.50.620">
    <property type="entry name" value="HUPs"/>
    <property type="match status" value="1"/>
</dbReference>
<comment type="caution">
    <text evidence="9">Lacks conserved residue(s) required for the propagation of feature annotation.</text>
</comment>
<dbReference type="GO" id="GO:0005524">
    <property type="term" value="F:ATP binding"/>
    <property type="evidence" value="ECO:0007669"/>
    <property type="project" value="UniProtKB-KW"/>
</dbReference>
<evidence type="ECO:0000256" key="5">
    <source>
        <dbReference type="ARBA" id="ARBA00022840"/>
    </source>
</evidence>
<dbReference type="Proteomes" id="UP000178585">
    <property type="component" value="Unassembled WGS sequence"/>
</dbReference>
<proteinExistence type="inferred from homology"/>
<feature type="region of interest" description="Interaction with tRNA" evidence="9">
    <location>
        <begin position="311"/>
        <end position="312"/>
    </location>
</feature>
<comment type="catalytic activity">
    <reaction evidence="8 9">
        <text>S-sulfanyl-L-cysteinyl-[protein] + uridine(34) in tRNA + AH2 + ATP = 2-thiouridine(34) in tRNA + L-cysteinyl-[protein] + A + AMP + diphosphate + H(+)</text>
        <dbReference type="Rhea" id="RHEA:47032"/>
        <dbReference type="Rhea" id="RHEA-COMP:10131"/>
        <dbReference type="Rhea" id="RHEA-COMP:11726"/>
        <dbReference type="Rhea" id="RHEA-COMP:11727"/>
        <dbReference type="Rhea" id="RHEA-COMP:11728"/>
        <dbReference type="ChEBI" id="CHEBI:13193"/>
        <dbReference type="ChEBI" id="CHEBI:15378"/>
        <dbReference type="ChEBI" id="CHEBI:17499"/>
        <dbReference type="ChEBI" id="CHEBI:29950"/>
        <dbReference type="ChEBI" id="CHEBI:30616"/>
        <dbReference type="ChEBI" id="CHEBI:33019"/>
        <dbReference type="ChEBI" id="CHEBI:61963"/>
        <dbReference type="ChEBI" id="CHEBI:65315"/>
        <dbReference type="ChEBI" id="CHEBI:87170"/>
        <dbReference type="ChEBI" id="CHEBI:456215"/>
        <dbReference type="EC" id="2.8.1.13"/>
    </reaction>
</comment>
<dbReference type="EMBL" id="MEWZ01000033">
    <property type="protein sequence ID" value="OGC86041.1"/>
    <property type="molecule type" value="Genomic_DNA"/>
</dbReference>
<dbReference type="GO" id="GO:0000049">
    <property type="term" value="F:tRNA binding"/>
    <property type="evidence" value="ECO:0007669"/>
    <property type="project" value="UniProtKB-KW"/>
</dbReference>
<evidence type="ECO:0000259" key="11">
    <source>
        <dbReference type="Pfam" id="PF20259"/>
    </source>
</evidence>
<dbReference type="InterPro" id="IPR004506">
    <property type="entry name" value="MnmA-like"/>
</dbReference>
<protein>
    <recommendedName>
        <fullName evidence="9">tRNA-specific 2-thiouridylase MnmA</fullName>
        <ecNumber evidence="9">2.8.1.13</ecNumber>
    </recommendedName>
</protein>
<dbReference type="InterPro" id="IPR046884">
    <property type="entry name" value="MnmA-like_central"/>
</dbReference>
<evidence type="ECO:0000259" key="10">
    <source>
        <dbReference type="Pfam" id="PF20258"/>
    </source>
</evidence>
<sequence>MFGDIFGQKKKGRVFVGLSGGVDSAVSAALLQEQGYEVTGVFIHIAIDGYPCTAGVDRLDAMRVAAHLRVSFREIDLSEEYRKKVFLLSIKEFKKGRTPNPDALCNREIKFGLFFDYCIVQGADYVATGHYARVVRPDPALPAVELHAGADEDKDQSYFLWAVDERKLRKTLFPLGDIKKTEVRALAKKLRLPNAERKDSQGLCFLGPISMSDMLRRELPLVPGDVLDESGAVMGRHEGALAYTLGQRHGFYLSLQGTSQEPHYVVAKDSEFNTITVSTKRTPNTSSTSIFLADTNWIGPLKEGPCMARYRYRQKLIPAELRESPTSSTVTLLEPHYVPQGQSLVLYRGSRCIGGGSVESVDN</sequence>
<dbReference type="InterPro" id="IPR014729">
    <property type="entry name" value="Rossmann-like_a/b/a_fold"/>
</dbReference>
<dbReference type="EC" id="2.8.1.13" evidence="9"/>
<feature type="region of interest" description="Interaction with target base in tRNA" evidence="9">
    <location>
        <begin position="100"/>
        <end position="102"/>
    </location>
</feature>
<feature type="site" description="Interaction with tRNA" evidence="9">
    <location>
        <position position="130"/>
    </location>
</feature>
<evidence type="ECO:0000256" key="6">
    <source>
        <dbReference type="ARBA" id="ARBA00022884"/>
    </source>
</evidence>
<evidence type="ECO:0000256" key="7">
    <source>
        <dbReference type="ARBA" id="ARBA00023157"/>
    </source>
</evidence>
<evidence type="ECO:0000313" key="12">
    <source>
        <dbReference type="EMBL" id="OGC86041.1"/>
    </source>
</evidence>
<dbReference type="HAMAP" id="MF_00144">
    <property type="entry name" value="tRNA_thiouridyl_MnmA"/>
    <property type="match status" value="1"/>
</dbReference>
<dbReference type="Pfam" id="PF20258">
    <property type="entry name" value="tRNA_Me_trans_C"/>
    <property type="match status" value="1"/>
</dbReference>
<feature type="domain" description="tRNA-specific 2-thiouridylase MnmA-like central" evidence="11">
    <location>
        <begin position="213"/>
        <end position="278"/>
    </location>
</feature>
<feature type="binding site" evidence="9">
    <location>
        <position position="129"/>
    </location>
    <ligand>
        <name>ATP</name>
        <dbReference type="ChEBI" id="CHEBI:30616"/>
    </ligand>
</feature>
<dbReference type="Gene3D" id="2.30.30.280">
    <property type="entry name" value="Adenine nucleotide alpha hydrolases-like domains"/>
    <property type="match status" value="1"/>
</dbReference>
<dbReference type="InterPro" id="IPR023382">
    <property type="entry name" value="MnmA-like_central_sf"/>
</dbReference>
<dbReference type="PANTHER" id="PTHR11933:SF5">
    <property type="entry name" value="MITOCHONDRIAL TRNA-SPECIFIC 2-THIOURIDYLASE 1"/>
    <property type="match status" value="1"/>
</dbReference>
<dbReference type="SUPFAM" id="SSF52402">
    <property type="entry name" value="Adenine nucleotide alpha hydrolases-like"/>
    <property type="match status" value="1"/>
</dbReference>
<dbReference type="NCBIfam" id="NF001138">
    <property type="entry name" value="PRK00143.1"/>
    <property type="match status" value="1"/>
</dbReference>
<evidence type="ECO:0000313" key="13">
    <source>
        <dbReference type="Proteomes" id="UP000178585"/>
    </source>
</evidence>
<evidence type="ECO:0000256" key="4">
    <source>
        <dbReference type="ARBA" id="ARBA00022741"/>
    </source>
</evidence>
<reference evidence="12 13" key="1">
    <citation type="journal article" date="2016" name="Nat. Commun.">
        <title>Thousands of microbial genomes shed light on interconnected biogeochemical processes in an aquifer system.</title>
        <authorList>
            <person name="Anantharaman K."/>
            <person name="Brown C.T."/>
            <person name="Hug L.A."/>
            <person name="Sharon I."/>
            <person name="Castelle C.J."/>
            <person name="Probst A.J."/>
            <person name="Thomas B.C."/>
            <person name="Singh A."/>
            <person name="Wilkins M.J."/>
            <person name="Karaoz U."/>
            <person name="Brodie E.L."/>
            <person name="Williams K.H."/>
            <person name="Hubbard S.S."/>
            <person name="Banfield J.F."/>
        </authorList>
    </citation>
    <scope>NUCLEOTIDE SEQUENCE [LARGE SCALE GENOMIC DNA]</scope>
</reference>
<comment type="similarity">
    <text evidence="9">Belongs to the MnmA/TRMU family.</text>
</comment>
<keyword evidence="3 9" id="KW-0819">tRNA processing</keyword>
<keyword evidence="4 9" id="KW-0547">Nucleotide-binding</keyword>
<dbReference type="Pfam" id="PF20259">
    <property type="entry name" value="tRNA_Me_trans_M"/>
    <property type="match status" value="1"/>
</dbReference>
<evidence type="ECO:0000256" key="1">
    <source>
        <dbReference type="ARBA" id="ARBA00022555"/>
    </source>
</evidence>
<accession>A0A1F4XWJ1</accession>
<keyword evidence="5 9" id="KW-0067">ATP-binding</keyword>
<organism evidence="12 13">
    <name type="scientific">Candidatus Adlerbacteria bacterium RIFCSPLOWO2_01_FULL_54_21b</name>
    <dbReference type="NCBI Taxonomy" id="1797245"/>
    <lineage>
        <taxon>Bacteria</taxon>
        <taxon>Candidatus Adleribacteriota</taxon>
    </lineage>
</organism>
<dbReference type="STRING" id="1797245.A2949_01880"/>
<feature type="active site" description="Nucleophile" evidence="9">
    <location>
        <position position="105"/>
    </location>
</feature>
<dbReference type="GO" id="GO:0005737">
    <property type="term" value="C:cytoplasm"/>
    <property type="evidence" value="ECO:0007669"/>
    <property type="project" value="UniProtKB-SubCell"/>
</dbReference>
<dbReference type="NCBIfam" id="TIGR00420">
    <property type="entry name" value="trmU"/>
    <property type="match status" value="1"/>
</dbReference>
<dbReference type="PANTHER" id="PTHR11933">
    <property type="entry name" value="TRNA 5-METHYLAMINOMETHYL-2-THIOURIDYLATE -METHYLTRANSFERASE"/>
    <property type="match status" value="1"/>
</dbReference>
<keyword evidence="9" id="KW-0963">Cytoplasm</keyword>
<evidence type="ECO:0000256" key="8">
    <source>
        <dbReference type="ARBA" id="ARBA00051542"/>
    </source>
</evidence>
<evidence type="ECO:0000256" key="9">
    <source>
        <dbReference type="HAMAP-Rule" id="MF_00144"/>
    </source>
</evidence>
<dbReference type="GO" id="GO:0002143">
    <property type="term" value="P:tRNA wobble position uridine thiolation"/>
    <property type="evidence" value="ECO:0007669"/>
    <property type="project" value="TreeGrafter"/>
</dbReference>
<gene>
    <name evidence="9" type="primary">mnmA</name>
    <name evidence="12" type="ORF">A2949_01880</name>
</gene>
<feature type="site" description="Interaction with tRNA" evidence="9">
    <location>
        <position position="342"/>
    </location>
</feature>
<feature type="binding site" evidence="9">
    <location>
        <begin position="17"/>
        <end position="24"/>
    </location>
    <ligand>
        <name>ATP</name>
        <dbReference type="ChEBI" id="CHEBI:30616"/>
    </ligand>
</feature>
<comment type="caution">
    <text evidence="12">The sequence shown here is derived from an EMBL/GenBank/DDBJ whole genome shotgun (WGS) entry which is preliminary data.</text>
</comment>
<evidence type="ECO:0000256" key="2">
    <source>
        <dbReference type="ARBA" id="ARBA00022679"/>
    </source>
</evidence>
<comment type="subcellular location">
    <subcellularLocation>
        <location evidence="9">Cytoplasm</location>
    </subcellularLocation>
</comment>
<feature type="active site" description="Cysteine persulfide intermediate" evidence="9">
    <location>
        <position position="204"/>
    </location>
</feature>
<evidence type="ECO:0000256" key="3">
    <source>
        <dbReference type="ARBA" id="ARBA00022694"/>
    </source>
</evidence>
<comment type="function">
    <text evidence="9">Catalyzes the 2-thiolation of uridine at the wobble position (U34) of tRNA, leading to the formation of s(2)U34.</text>
</comment>
<feature type="binding site" evidence="9">
    <location>
        <position position="43"/>
    </location>
    <ligand>
        <name>ATP</name>
        <dbReference type="ChEBI" id="CHEBI:30616"/>
    </ligand>
</feature>
<dbReference type="CDD" id="cd01998">
    <property type="entry name" value="MnmA_TRMU-like"/>
    <property type="match status" value="1"/>
</dbReference>
<dbReference type="GO" id="GO:0103016">
    <property type="term" value="F:tRNA-uridine 2-sulfurtransferase activity"/>
    <property type="evidence" value="ECO:0007669"/>
    <property type="project" value="UniProtKB-EC"/>
</dbReference>
<feature type="region of interest" description="Interaction with tRNA" evidence="9">
    <location>
        <begin position="154"/>
        <end position="156"/>
    </location>
</feature>
<keyword evidence="6 9" id="KW-0694">RNA-binding</keyword>
<dbReference type="InterPro" id="IPR046885">
    <property type="entry name" value="MnmA-like_C"/>
</dbReference>